<evidence type="ECO:0000313" key="3">
    <source>
        <dbReference type="Proteomes" id="UP000001822"/>
    </source>
</evidence>
<dbReference type="KEGG" id="chu:CHU_0042"/>
<dbReference type="SUPFAM" id="SSF52980">
    <property type="entry name" value="Restriction endonuclease-like"/>
    <property type="match status" value="1"/>
</dbReference>
<dbReference type="OrthoDB" id="9803736at2"/>
<organism evidence="2 3">
    <name type="scientific">Cytophaga hutchinsonii (strain ATCC 33406 / DSM 1761 / CIP 103989 / NBRC 15051 / NCIMB 9469 / D465)</name>
    <dbReference type="NCBI Taxonomy" id="269798"/>
    <lineage>
        <taxon>Bacteria</taxon>
        <taxon>Pseudomonadati</taxon>
        <taxon>Bacteroidota</taxon>
        <taxon>Cytophagia</taxon>
        <taxon>Cytophagales</taxon>
        <taxon>Cytophagaceae</taxon>
        <taxon>Cytophaga</taxon>
    </lineage>
</organism>
<keyword evidence="3" id="KW-1185">Reference proteome</keyword>
<keyword evidence="2" id="KW-0255">Endonuclease</keyword>
<accession>A0A6N4SM61</accession>
<dbReference type="Proteomes" id="UP000001822">
    <property type="component" value="Chromosome"/>
</dbReference>
<dbReference type="PANTHER" id="PTHR30015">
    <property type="entry name" value="MRR RESTRICTION SYSTEM PROTEIN"/>
    <property type="match status" value="1"/>
</dbReference>
<dbReference type="AlphaFoldDB" id="A0A6N4SM61"/>
<name>A0A6N4SM61_CYTH3</name>
<reference evidence="2 3" key="1">
    <citation type="journal article" date="2007" name="Appl. Environ. Microbiol.">
        <title>Genome sequence of the cellulolytic gliding bacterium Cytophaga hutchinsonii.</title>
        <authorList>
            <person name="Xie G."/>
            <person name="Bruce D.C."/>
            <person name="Challacombe J.F."/>
            <person name="Chertkov O."/>
            <person name="Detter J.C."/>
            <person name="Gilna P."/>
            <person name="Han C.S."/>
            <person name="Lucas S."/>
            <person name="Misra M."/>
            <person name="Myers G.L."/>
            <person name="Richardson P."/>
            <person name="Tapia R."/>
            <person name="Thayer N."/>
            <person name="Thompson L.S."/>
            <person name="Brettin T.S."/>
            <person name="Henrissat B."/>
            <person name="Wilson D.B."/>
            <person name="McBride M.J."/>
        </authorList>
    </citation>
    <scope>NUCLEOTIDE SEQUENCE [LARGE SCALE GENOMIC DNA]</scope>
    <source>
        <strain evidence="3">ATCC 33406 / DSM 1761 / CIP 103989 / NBRC 15051 / NCIMB 9469 / D465</strain>
    </source>
</reference>
<dbReference type="GO" id="GO:0009307">
    <property type="term" value="P:DNA restriction-modification system"/>
    <property type="evidence" value="ECO:0007669"/>
    <property type="project" value="InterPro"/>
</dbReference>
<dbReference type="GO" id="GO:0015666">
    <property type="term" value="F:restriction endodeoxyribonuclease activity"/>
    <property type="evidence" value="ECO:0007669"/>
    <property type="project" value="TreeGrafter"/>
</dbReference>
<dbReference type="REBASE" id="13331">
    <property type="entry name" value="ChuAMrr2P"/>
</dbReference>
<dbReference type="RefSeq" id="WP_011583452.1">
    <property type="nucleotide sequence ID" value="NC_008255.1"/>
</dbReference>
<protein>
    <submittedName>
        <fullName evidence="2">Possible endonuclease</fullName>
    </submittedName>
</protein>
<dbReference type="Pfam" id="PF04471">
    <property type="entry name" value="Mrr_cat"/>
    <property type="match status" value="1"/>
</dbReference>
<feature type="domain" description="Restriction endonuclease type IV Mrr" evidence="1">
    <location>
        <begin position="190"/>
        <end position="302"/>
    </location>
</feature>
<dbReference type="InterPro" id="IPR052906">
    <property type="entry name" value="Type_IV_Methyl-Rstrct_Enzyme"/>
</dbReference>
<keyword evidence="2" id="KW-0378">Hydrolase</keyword>
<evidence type="ECO:0000259" key="1">
    <source>
        <dbReference type="Pfam" id="PF04471"/>
    </source>
</evidence>
<keyword evidence="2" id="KW-0540">Nuclease</keyword>
<dbReference type="GO" id="GO:0003677">
    <property type="term" value="F:DNA binding"/>
    <property type="evidence" value="ECO:0007669"/>
    <property type="project" value="InterPro"/>
</dbReference>
<evidence type="ECO:0000313" key="2">
    <source>
        <dbReference type="EMBL" id="ABG57336.1"/>
    </source>
</evidence>
<dbReference type="InterPro" id="IPR007560">
    <property type="entry name" value="Restrct_endonuc_IV_Mrr"/>
</dbReference>
<dbReference type="EMBL" id="CP000383">
    <property type="protein sequence ID" value="ABG57336.1"/>
    <property type="molecule type" value="Genomic_DNA"/>
</dbReference>
<dbReference type="Gene3D" id="3.40.1350.10">
    <property type="match status" value="1"/>
</dbReference>
<dbReference type="InterPro" id="IPR011335">
    <property type="entry name" value="Restrct_endonuc-II-like"/>
</dbReference>
<dbReference type="PANTHER" id="PTHR30015:SF7">
    <property type="entry name" value="TYPE IV METHYL-DIRECTED RESTRICTION ENZYME ECOKMRR"/>
    <property type="match status" value="1"/>
</dbReference>
<sequence>MDRKKKHGSFILTNEFTLEEFLAVALLPNSEKEYYPVSHFPTDKHLEDYLATIESRSEKEVRDLLRHFLPKNSTYGKDNYYRKYYIQREESESITLEQQVETNNYRIEDTEYYRRLIFSIFPHEHVWEGLTWTLDLLPHSPNEAIRVIDAYFLANCQFLPDDLMTGISDCTTILRARYFDKEHPREIFLNLLPKEFEQLVAGLYSEMKYLTRLTKTTRDGGVDIFASKDEPGKKEKLVIQCKRYTPKITLDEVKVLHSTTLSTKSTKGVFVTSSEYTRDAKKFSEDNPSVELIDYKQLIKLLNKHYGPYWTSKISRILNNQKIRIK</sequence>
<dbReference type="InterPro" id="IPR011856">
    <property type="entry name" value="tRNA_endonuc-like_dom_sf"/>
</dbReference>
<proteinExistence type="predicted"/>
<gene>
    <name evidence="2" type="ordered locus">CHU_0042</name>
</gene>